<name>A0A6S6M0B9_9BACT</name>
<dbReference type="EMBL" id="AP023213">
    <property type="protein sequence ID" value="BCG46820.1"/>
    <property type="molecule type" value="Genomic_DNA"/>
</dbReference>
<dbReference type="PANTHER" id="PTHR42709">
    <property type="entry name" value="ALKALINE PHOSPHATASE LIKE PROTEIN"/>
    <property type="match status" value="1"/>
</dbReference>
<keyword evidence="1" id="KW-0472">Membrane</keyword>
<dbReference type="Pfam" id="PF09335">
    <property type="entry name" value="VTT_dom"/>
    <property type="match status" value="1"/>
</dbReference>
<feature type="transmembrane region" description="Helical" evidence="1">
    <location>
        <begin position="186"/>
        <end position="208"/>
    </location>
</feature>
<evidence type="ECO:0000256" key="1">
    <source>
        <dbReference type="SAM" id="Phobius"/>
    </source>
</evidence>
<dbReference type="PANTHER" id="PTHR42709:SF2">
    <property type="entry name" value="INNER MEMBRANE PROTEIN YOHD"/>
    <property type="match status" value="1"/>
</dbReference>
<feature type="transmembrane region" description="Helical" evidence="1">
    <location>
        <begin position="65"/>
        <end position="86"/>
    </location>
</feature>
<evidence type="ECO:0000259" key="2">
    <source>
        <dbReference type="Pfam" id="PF09335"/>
    </source>
</evidence>
<reference evidence="3 4" key="1">
    <citation type="submission" date="2020-06" db="EMBL/GenBank/DDBJ databases">
        <title>Interaction of electrochemicaly active bacteria, Geobacter bremensis R4 on different carbon anode.</title>
        <authorList>
            <person name="Meng L."/>
            <person name="Yoshida N."/>
        </authorList>
    </citation>
    <scope>NUCLEOTIDE SEQUENCE [LARGE SCALE GENOMIC DNA]</scope>
    <source>
        <strain evidence="3 4">R4</strain>
    </source>
</reference>
<keyword evidence="1" id="KW-0812">Transmembrane</keyword>
<dbReference type="GO" id="GO:0005886">
    <property type="term" value="C:plasma membrane"/>
    <property type="evidence" value="ECO:0007669"/>
    <property type="project" value="TreeGrafter"/>
</dbReference>
<gene>
    <name evidence="3" type="ORF">GEOBRER4_15700</name>
</gene>
<feature type="domain" description="VTT" evidence="2">
    <location>
        <begin position="47"/>
        <end position="167"/>
    </location>
</feature>
<keyword evidence="1" id="KW-1133">Transmembrane helix</keyword>
<feature type="transmembrane region" description="Helical" evidence="1">
    <location>
        <begin position="146"/>
        <end position="166"/>
    </location>
</feature>
<dbReference type="KEGG" id="gbn:GEOBRER4_15700"/>
<evidence type="ECO:0000313" key="3">
    <source>
        <dbReference type="EMBL" id="BCG46820.1"/>
    </source>
</evidence>
<protein>
    <submittedName>
        <fullName evidence="3">Membrane protein</fullName>
    </submittedName>
</protein>
<dbReference type="AlphaFoldDB" id="A0A6S6M0B9"/>
<feature type="transmembrane region" description="Helical" evidence="1">
    <location>
        <begin position="36"/>
        <end position="59"/>
    </location>
</feature>
<evidence type="ECO:0000313" key="4">
    <source>
        <dbReference type="Proteomes" id="UP000515472"/>
    </source>
</evidence>
<dbReference type="InterPro" id="IPR032816">
    <property type="entry name" value="VTT_dom"/>
</dbReference>
<organism evidence="3 4">
    <name type="scientific">Citrifermentans bremense</name>
    <dbReference type="NCBI Taxonomy" id="60035"/>
    <lineage>
        <taxon>Bacteria</taxon>
        <taxon>Pseudomonadati</taxon>
        <taxon>Thermodesulfobacteriota</taxon>
        <taxon>Desulfuromonadia</taxon>
        <taxon>Geobacterales</taxon>
        <taxon>Geobacteraceae</taxon>
        <taxon>Citrifermentans</taxon>
    </lineage>
</organism>
<proteinExistence type="predicted"/>
<dbReference type="InterPro" id="IPR051311">
    <property type="entry name" value="DedA_domain"/>
</dbReference>
<accession>A0A6S6M0B9</accession>
<dbReference type="Proteomes" id="UP000515472">
    <property type="component" value="Chromosome"/>
</dbReference>
<sequence>MLTLKLRLWCGLLSSHCDTGAAVQEFFKEYLQVHGYWVLFLGTFLEGEAILIFAGFLAFGGYLNIYLVMLSALAGSFLGDQFYFHVGRRKGPFLLKFFTSIARKFRKALKLIERYGAFVAFISRYTYGFRIVLPIILGMTPFPSRYFLYLNLASALSWSVVFSMAGYLFGKGAALFIEDVGRYEPYLLLALGSIVFCFWISHFVIHWWRKRPARARLRRMKARHNLSP</sequence>
<keyword evidence="4" id="KW-1185">Reference proteome</keyword>